<gene>
    <name evidence="1" type="ORF">P0Y55_08345</name>
</gene>
<dbReference type="Gene3D" id="3.40.50.1240">
    <property type="entry name" value="Phosphoglycerate mutase-like"/>
    <property type="match status" value="1"/>
</dbReference>
<dbReference type="PANTHER" id="PTHR48100:SF1">
    <property type="entry name" value="HISTIDINE PHOSPHATASE FAMILY PROTEIN-RELATED"/>
    <property type="match status" value="1"/>
</dbReference>
<accession>A0AA95JES7</accession>
<dbReference type="PANTHER" id="PTHR48100">
    <property type="entry name" value="BROAD-SPECIFICITY PHOSPHATASE YOR283W-RELATED"/>
    <property type="match status" value="1"/>
</dbReference>
<reference evidence="1" key="1">
    <citation type="submission" date="2023-03" db="EMBL/GenBank/DDBJ databases">
        <title>Andean soil-derived lignocellulolytic bacterial consortium as a source of novel taxa and putative plastic-active enzymes.</title>
        <authorList>
            <person name="Diaz-Garcia L."/>
            <person name="Chuvochina M."/>
            <person name="Feuerriegel G."/>
            <person name="Bunk B."/>
            <person name="Sproer C."/>
            <person name="Streit W.R."/>
            <person name="Rodriguez L.M."/>
            <person name="Overmann J."/>
            <person name="Jimenez D.J."/>
        </authorList>
    </citation>
    <scope>NUCLEOTIDE SEQUENCE</scope>
    <source>
        <strain evidence="1">MAG 2441</strain>
    </source>
</reference>
<proteinExistence type="predicted"/>
<dbReference type="InterPro" id="IPR013078">
    <property type="entry name" value="His_Pase_superF_clade-1"/>
</dbReference>
<organism evidence="1 2">
    <name type="scientific">Candidatus Cohnella colombiensis</name>
    <dbReference type="NCBI Taxonomy" id="3121368"/>
    <lineage>
        <taxon>Bacteria</taxon>
        <taxon>Bacillati</taxon>
        <taxon>Bacillota</taxon>
        <taxon>Bacilli</taxon>
        <taxon>Bacillales</taxon>
        <taxon>Paenibacillaceae</taxon>
        <taxon>Cohnella</taxon>
    </lineage>
</organism>
<dbReference type="InterPro" id="IPR029033">
    <property type="entry name" value="His_PPase_superfam"/>
</dbReference>
<name>A0AA95JES7_9BACL</name>
<protein>
    <submittedName>
        <fullName evidence="1">Histidine phosphatase family protein</fullName>
    </submittedName>
</protein>
<dbReference type="SMART" id="SM00855">
    <property type="entry name" value="PGAM"/>
    <property type="match status" value="1"/>
</dbReference>
<dbReference type="CDD" id="cd07067">
    <property type="entry name" value="HP_PGM_like"/>
    <property type="match status" value="1"/>
</dbReference>
<evidence type="ECO:0000313" key="1">
    <source>
        <dbReference type="EMBL" id="WEK56332.1"/>
    </source>
</evidence>
<sequence>MKRIYLIRHCKAKGQDPNTKLTTEGEAQAEQLADILIIKQIDYIVSSPFERAISSIKPLADILNLNIHIDDRLCERVLSTVELEDWMELLKDTFENLELKLSGGESSRDAMTRGVSVIEELYRRSEQNIAVVTHGNLMTLILKYFEGSVGFNEWRSLTNPDIYEIVKPIDGKAYVNRVWATL</sequence>
<keyword evidence="2" id="KW-1185">Reference proteome</keyword>
<evidence type="ECO:0000313" key="2">
    <source>
        <dbReference type="Proteomes" id="UP001178662"/>
    </source>
</evidence>
<dbReference type="Proteomes" id="UP001178662">
    <property type="component" value="Chromosome"/>
</dbReference>
<dbReference type="SUPFAM" id="SSF53254">
    <property type="entry name" value="Phosphoglycerate mutase-like"/>
    <property type="match status" value="1"/>
</dbReference>
<dbReference type="AlphaFoldDB" id="A0AA95JES7"/>
<dbReference type="GO" id="GO:0016791">
    <property type="term" value="F:phosphatase activity"/>
    <property type="evidence" value="ECO:0007669"/>
    <property type="project" value="TreeGrafter"/>
</dbReference>
<dbReference type="EMBL" id="CP119317">
    <property type="protein sequence ID" value="WEK56332.1"/>
    <property type="molecule type" value="Genomic_DNA"/>
</dbReference>
<dbReference type="Pfam" id="PF00300">
    <property type="entry name" value="His_Phos_1"/>
    <property type="match status" value="1"/>
</dbReference>
<dbReference type="InterPro" id="IPR050275">
    <property type="entry name" value="PGM_Phosphatase"/>
</dbReference>
<dbReference type="GO" id="GO:0005737">
    <property type="term" value="C:cytoplasm"/>
    <property type="evidence" value="ECO:0007669"/>
    <property type="project" value="TreeGrafter"/>
</dbReference>